<keyword evidence="1" id="KW-0378">Hydrolase</keyword>
<protein>
    <submittedName>
        <fullName evidence="4">Acetyl esterase/lipase</fullName>
    </submittedName>
</protein>
<dbReference type="Pfam" id="PF20434">
    <property type="entry name" value="BD-FAE"/>
    <property type="match status" value="1"/>
</dbReference>
<feature type="signal peptide" evidence="2">
    <location>
        <begin position="1"/>
        <end position="34"/>
    </location>
</feature>
<keyword evidence="5" id="KW-1185">Reference proteome</keyword>
<feature type="chain" id="PRO_5030905849" evidence="2">
    <location>
        <begin position="35"/>
        <end position="300"/>
    </location>
</feature>
<evidence type="ECO:0000313" key="4">
    <source>
        <dbReference type="EMBL" id="NYE82600.1"/>
    </source>
</evidence>
<comment type="caution">
    <text evidence="4">The sequence shown here is derived from an EMBL/GenBank/DDBJ whole genome shotgun (WGS) entry which is preliminary data.</text>
</comment>
<evidence type="ECO:0000259" key="3">
    <source>
        <dbReference type="Pfam" id="PF20434"/>
    </source>
</evidence>
<dbReference type="SUPFAM" id="SSF53474">
    <property type="entry name" value="alpha/beta-Hydrolases"/>
    <property type="match status" value="1"/>
</dbReference>
<reference evidence="4 5" key="1">
    <citation type="submission" date="2020-07" db="EMBL/GenBank/DDBJ databases">
        <title>Genomic Encyclopedia of Type Strains, Phase IV (KMG-V): Genome sequencing to study the core and pangenomes of soil and plant-associated prokaryotes.</title>
        <authorList>
            <person name="Whitman W."/>
        </authorList>
    </citation>
    <scope>NUCLEOTIDE SEQUENCE [LARGE SCALE GENOMIC DNA]</scope>
    <source>
        <strain evidence="4 5">SAS40</strain>
    </source>
</reference>
<dbReference type="PANTHER" id="PTHR48081">
    <property type="entry name" value="AB HYDROLASE SUPERFAMILY PROTEIN C4A8.06C"/>
    <property type="match status" value="1"/>
</dbReference>
<organism evidence="4 5">
    <name type="scientific">Pigmentiphaga litoralis</name>
    <dbReference type="NCBI Taxonomy" id="516702"/>
    <lineage>
        <taxon>Bacteria</taxon>
        <taxon>Pseudomonadati</taxon>
        <taxon>Pseudomonadota</taxon>
        <taxon>Betaproteobacteria</taxon>
        <taxon>Burkholderiales</taxon>
        <taxon>Alcaligenaceae</taxon>
        <taxon>Pigmentiphaga</taxon>
    </lineage>
</organism>
<dbReference type="PANTHER" id="PTHR48081:SF9">
    <property type="entry name" value="CARBOXYLESTERASE"/>
    <property type="match status" value="1"/>
</dbReference>
<keyword evidence="2" id="KW-0732">Signal</keyword>
<proteinExistence type="predicted"/>
<dbReference type="AlphaFoldDB" id="A0A7Y9ITJ8"/>
<sequence>MPLSPTQAFWRTCLKVACLCIPALIVAGCSTVQAINALVPESGFTRQADLSYGPSPRQSVDVYVPTRPPSSALRPVVVFFYGGNWDSGRKQDYLFVAEALTSRGYVVVLADYRIYPEVRYPGFMDDGAAAVRWTLDHLADFAGDPSRVHLMGHSAGAYIAVDLVMDDRWLGPRRGAIRSVVGLAGPYDFLPLTDPTLKIIFGTATDLRTTQPITHVDGKSPPLLLMSGLKDTTVRPGNSERLAASVREHGGQAFEHYYPGLSHVTLIGALARPTRFLGPVLDDVARFLDSGEPPAGGNIP</sequence>
<evidence type="ECO:0000313" key="5">
    <source>
        <dbReference type="Proteomes" id="UP000542125"/>
    </source>
</evidence>
<dbReference type="EMBL" id="JACBYR010000001">
    <property type="protein sequence ID" value="NYE82600.1"/>
    <property type="molecule type" value="Genomic_DNA"/>
</dbReference>
<dbReference type="RefSeq" id="WP_179585629.1">
    <property type="nucleotide sequence ID" value="NZ_JACBYR010000001.1"/>
</dbReference>
<gene>
    <name evidence="4" type="ORF">FHW18_001871</name>
</gene>
<dbReference type="Gene3D" id="3.40.50.1820">
    <property type="entry name" value="alpha/beta hydrolase"/>
    <property type="match status" value="1"/>
</dbReference>
<dbReference type="Proteomes" id="UP000542125">
    <property type="component" value="Unassembled WGS sequence"/>
</dbReference>
<dbReference type="InterPro" id="IPR050300">
    <property type="entry name" value="GDXG_lipolytic_enzyme"/>
</dbReference>
<feature type="domain" description="BD-FAE-like" evidence="3">
    <location>
        <begin position="61"/>
        <end position="244"/>
    </location>
</feature>
<evidence type="ECO:0000256" key="2">
    <source>
        <dbReference type="SAM" id="SignalP"/>
    </source>
</evidence>
<accession>A0A7Y9ITJ8</accession>
<name>A0A7Y9ITJ8_9BURK</name>
<dbReference type="GO" id="GO:0016787">
    <property type="term" value="F:hydrolase activity"/>
    <property type="evidence" value="ECO:0007669"/>
    <property type="project" value="UniProtKB-KW"/>
</dbReference>
<dbReference type="InterPro" id="IPR029058">
    <property type="entry name" value="AB_hydrolase_fold"/>
</dbReference>
<dbReference type="InterPro" id="IPR049492">
    <property type="entry name" value="BD-FAE-like_dom"/>
</dbReference>
<evidence type="ECO:0000256" key="1">
    <source>
        <dbReference type="ARBA" id="ARBA00022801"/>
    </source>
</evidence>